<organism evidence="5 6">
    <name type="scientific">Pelosinus baikalensis</name>
    <dbReference type="NCBI Taxonomy" id="2892015"/>
    <lineage>
        <taxon>Bacteria</taxon>
        <taxon>Bacillati</taxon>
        <taxon>Bacillota</taxon>
        <taxon>Negativicutes</taxon>
        <taxon>Selenomonadales</taxon>
        <taxon>Sporomusaceae</taxon>
        <taxon>Pelosinus</taxon>
    </lineage>
</organism>
<dbReference type="SMART" id="SM00345">
    <property type="entry name" value="HTH_GNTR"/>
    <property type="match status" value="1"/>
</dbReference>
<evidence type="ECO:0000313" key="6">
    <source>
        <dbReference type="Proteomes" id="UP001165492"/>
    </source>
</evidence>
<sequence length="318" mass="35071">MILQRVGIPIYLQIKTYILDKIKSGEYVSGAKIPTERELSLELGVSRNTVSAAYKELLLEGVLEAQQGRGTFVKTVSDDEEAKVVGGRRERLVKIIDDAMTKVVELGFTVDQFAAIASIRAIEKNQAVKELRVAVVDCASEYIQRFINQIGQIANVRFETVILAELIEGRTPIELLQACDLVVTTLGHQAAVVGLLGKASKVIGVATVPNLDAVIKLARLPANTQVAIVAKSDAFVSNLQNLLEKTSINHLDFTVVQSSDFSEVNRIIANYKVIIVSEEREILVRQMVNESQEVITFYYEIDRGSLNQVLMKLVSQAL</sequence>
<feature type="domain" description="HTH gntR-type" evidence="4">
    <location>
        <begin position="8"/>
        <end position="76"/>
    </location>
</feature>
<dbReference type="RefSeq" id="WP_229534877.1">
    <property type="nucleotide sequence ID" value="NZ_JAJHJB010000010.1"/>
</dbReference>
<keyword evidence="6" id="KW-1185">Reference proteome</keyword>
<evidence type="ECO:0000259" key="4">
    <source>
        <dbReference type="PROSITE" id="PS50949"/>
    </source>
</evidence>
<reference evidence="5" key="1">
    <citation type="submission" date="2021-11" db="EMBL/GenBank/DDBJ databases">
        <title>Description of a new species Pelosinus isolated from the bottom sediments of Lake Baikal.</title>
        <authorList>
            <person name="Zakharyuk A."/>
        </authorList>
    </citation>
    <scope>NUCLEOTIDE SEQUENCE</scope>
    <source>
        <strain evidence="5">Bkl1</strain>
    </source>
</reference>
<dbReference type="PANTHER" id="PTHR38445:SF9">
    <property type="entry name" value="HTH-TYPE TRANSCRIPTIONAL REPRESSOR YTRA"/>
    <property type="match status" value="1"/>
</dbReference>
<dbReference type="EMBL" id="JAJHJB010000010">
    <property type="protein sequence ID" value="MCC5465645.1"/>
    <property type="molecule type" value="Genomic_DNA"/>
</dbReference>
<name>A0ABS8HR51_9FIRM</name>
<evidence type="ECO:0000256" key="2">
    <source>
        <dbReference type="ARBA" id="ARBA00023125"/>
    </source>
</evidence>
<dbReference type="CDD" id="cd07377">
    <property type="entry name" value="WHTH_GntR"/>
    <property type="match status" value="1"/>
</dbReference>
<protein>
    <submittedName>
        <fullName evidence="5">Winged helix-turn-helix domain-containing protein</fullName>
    </submittedName>
</protein>
<dbReference type="InterPro" id="IPR036390">
    <property type="entry name" value="WH_DNA-bd_sf"/>
</dbReference>
<dbReference type="PRINTS" id="PR00035">
    <property type="entry name" value="HTHGNTR"/>
</dbReference>
<dbReference type="Proteomes" id="UP001165492">
    <property type="component" value="Unassembled WGS sequence"/>
</dbReference>
<keyword evidence="1" id="KW-0805">Transcription regulation</keyword>
<dbReference type="InterPro" id="IPR000524">
    <property type="entry name" value="Tscrpt_reg_HTH_GntR"/>
</dbReference>
<evidence type="ECO:0000256" key="3">
    <source>
        <dbReference type="ARBA" id="ARBA00023163"/>
    </source>
</evidence>
<dbReference type="Gene3D" id="1.10.10.10">
    <property type="entry name" value="Winged helix-like DNA-binding domain superfamily/Winged helix DNA-binding domain"/>
    <property type="match status" value="1"/>
</dbReference>
<keyword evidence="2" id="KW-0238">DNA-binding</keyword>
<dbReference type="InterPro" id="IPR036388">
    <property type="entry name" value="WH-like_DNA-bd_sf"/>
</dbReference>
<evidence type="ECO:0000256" key="1">
    <source>
        <dbReference type="ARBA" id="ARBA00023015"/>
    </source>
</evidence>
<comment type="caution">
    <text evidence="5">The sequence shown here is derived from an EMBL/GenBank/DDBJ whole genome shotgun (WGS) entry which is preliminary data.</text>
</comment>
<dbReference type="PANTHER" id="PTHR38445">
    <property type="entry name" value="HTH-TYPE TRANSCRIPTIONAL REPRESSOR YTRA"/>
    <property type="match status" value="1"/>
</dbReference>
<dbReference type="PROSITE" id="PS50949">
    <property type="entry name" value="HTH_GNTR"/>
    <property type="match status" value="1"/>
</dbReference>
<dbReference type="Pfam" id="PF00392">
    <property type="entry name" value="GntR"/>
    <property type="match status" value="1"/>
</dbReference>
<proteinExistence type="predicted"/>
<keyword evidence="3" id="KW-0804">Transcription</keyword>
<gene>
    <name evidence="5" type="ORF">LMF89_09795</name>
</gene>
<dbReference type="SUPFAM" id="SSF46785">
    <property type="entry name" value="Winged helix' DNA-binding domain"/>
    <property type="match status" value="1"/>
</dbReference>
<evidence type="ECO:0000313" key="5">
    <source>
        <dbReference type="EMBL" id="MCC5465645.1"/>
    </source>
</evidence>
<accession>A0ABS8HR51</accession>